<feature type="region of interest" description="Disordered" evidence="1">
    <location>
        <begin position="97"/>
        <end position="131"/>
    </location>
</feature>
<feature type="compositionally biased region" description="Basic and acidic residues" evidence="1">
    <location>
        <begin position="104"/>
        <end position="114"/>
    </location>
</feature>
<accession>A0A7R9D4Q6</accession>
<dbReference type="AlphaFoldDB" id="A0A7R9D4Q6"/>
<gene>
    <name evidence="2" type="ORF">TCEB3V08_LOCUS9313</name>
</gene>
<organism evidence="2">
    <name type="scientific">Timema cristinae</name>
    <name type="common">Walking stick</name>
    <dbReference type="NCBI Taxonomy" id="61476"/>
    <lineage>
        <taxon>Eukaryota</taxon>
        <taxon>Metazoa</taxon>
        <taxon>Ecdysozoa</taxon>
        <taxon>Arthropoda</taxon>
        <taxon>Hexapoda</taxon>
        <taxon>Insecta</taxon>
        <taxon>Pterygota</taxon>
        <taxon>Neoptera</taxon>
        <taxon>Polyneoptera</taxon>
        <taxon>Phasmatodea</taxon>
        <taxon>Timematodea</taxon>
        <taxon>Timematoidea</taxon>
        <taxon>Timematidae</taxon>
        <taxon>Timema</taxon>
    </lineage>
</organism>
<evidence type="ECO:0000256" key="1">
    <source>
        <dbReference type="SAM" id="MobiDB-lite"/>
    </source>
</evidence>
<name>A0A7R9D4Q6_TIMCR</name>
<evidence type="ECO:0000313" key="2">
    <source>
        <dbReference type="EMBL" id="CAD7408012.1"/>
    </source>
</evidence>
<dbReference type="EMBL" id="OC320409">
    <property type="protein sequence ID" value="CAD7408012.1"/>
    <property type="molecule type" value="Genomic_DNA"/>
</dbReference>
<reference evidence="2" key="1">
    <citation type="submission" date="2020-11" db="EMBL/GenBank/DDBJ databases">
        <authorList>
            <person name="Tran Van P."/>
        </authorList>
    </citation>
    <scope>NUCLEOTIDE SEQUENCE</scope>
</reference>
<protein>
    <submittedName>
        <fullName evidence="2">Uncharacterized protein</fullName>
    </submittedName>
</protein>
<sequence length="131" mass="14304">MEGWVRASQTTVVTSHLSEQGFGTSVAPTRVDDVIPKPDEGVFAETCHMCMGKCTSIYVEGKCKTTLSTSGLDLNIHLPIIGSLVYCESSALDHVATEDSSPDLSHHRETRLDEQDVESAHSPMREARDDI</sequence>
<proteinExistence type="predicted"/>